<dbReference type="EMBL" id="JACTNZ010000009">
    <property type="protein sequence ID" value="KAG5531700.1"/>
    <property type="molecule type" value="Genomic_DNA"/>
</dbReference>
<name>A0AAV6IUT1_9ERIC</name>
<organism evidence="1 2">
    <name type="scientific">Rhododendron griersonianum</name>
    <dbReference type="NCBI Taxonomy" id="479676"/>
    <lineage>
        <taxon>Eukaryota</taxon>
        <taxon>Viridiplantae</taxon>
        <taxon>Streptophyta</taxon>
        <taxon>Embryophyta</taxon>
        <taxon>Tracheophyta</taxon>
        <taxon>Spermatophyta</taxon>
        <taxon>Magnoliopsida</taxon>
        <taxon>eudicotyledons</taxon>
        <taxon>Gunneridae</taxon>
        <taxon>Pentapetalae</taxon>
        <taxon>asterids</taxon>
        <taxon>Ericales</taxon>
        <taxon>Ericaceae</taxon>
        <taxon>Ericoideae</taxon>
        <taxon>Rhodoreae</taxon>
        <taxon>Rhododendron</taxon>
    </lineage>
</organism>
<keyword evidence="2" id="KW-1185">Reference proteome</keyword>
<dbReference type="AlphaFoldDB" id="A0AAV6IUT1"/>
<dbReference type="Proteomes" id="UP000823749">
    <property type="component" value="Chromosome 9"/>
</dbReference>
<proteinExistence type="predicted"/>
<protein>
    <recommendedName>
        <fullName evidence="3">Tetratricopeptide repeat-like superfamily protein</fullName>
    </recommendedName>
</protein>
<evidence type="ECO:0008006" key="3">
    <source>
        <dbReference type="Google" id="ProtNLM"/>
    </source>
</evidence>
<accession>A0AAV6IUT1</accession>
<reference evidence="1" key="1">
    <citation type="submission" date="2020-08" db="EMBL/GenBank/DDBJ databases">
        <title>Plant Genome Project.</title>
        <authorList>
            <person name="Zhang R.-G."/>
        </authorList>
    </citation>
    <scope>NUCLEOTIDE SEQUENCE</scope>
    <source>
        <strain evidence="1">WSP0</strain>
        <tissue evidence="1">Leaf</tissue>
    </source>
</reference>
<dbReference type="SUPFAM" id="SSF48452">
    <property type="entry name" value="TPR-like"/>
    <property type="match status" value="1"/>
</dbReference>
<gene>
    <name evidence="1" type="ORF">RHGRI_026352</name>
</gene>
<dbReference type="Gene3D" id="1.25.40.10">
    <property type="entry name" value="Tetratricopeptide repeat domain"/>
    <property type="match status" value="1"/>
</dbReference>
<sequence length="155" mass="17851">MEAGKDREALEIVKKLVSAQPEETEWKFLMARMLSEMERGGGGFAVGRGVEGCGGGWDKVKEARDVRLILAQIQFLQKNVDDALRRYDELGREDPNDFRPYFCEGMIYSLLDRNEEAREEFAKYQKISTKKVEVEGYLRSPLSRMKVFGTNEEEN</sequence>
<evidence type="ECO:0000313" key="1">
    <source>
        <dbReference type="EMBL" id="KAG5531700.1"/>
    </source>
</evidence>
<comment type="caution">
    <text evidence="1">The sequence shown here is derived from an EMBL/GenBank/DDBJ whole genome shotgun (WGS) entry which is preliminary data.</text>
</comment>
<dbReference type="InterPro" id="IPR011990">
    <property type="entry name" value="TPR-like_helical_dom_sf"/>
</dbReference>
<evidence type="ECO:0000313" key="2">
    <source>
        <dbReference type="Proteomes" id="UP000823749"/>
    </source>
</evidence>